<dbReference type="SUPFAM" id="SSF141371">
    <property type="entry name" value="PilZ domain-like"/>
    <property type="match status" value="1"/>
</dbReference>
<keyword evidence="3" id="KW-1185">Reference proteome</keyword>
<sequence length="118" mass="13532">MMYKREEAYRYTFPQPVPCSFSIVGVEHIRINTGKGEGELIDISPKGCKLSTLFDIPVHQEVSVQMEFILYTERLIVPGILVWQRIHGQGFHYGVEFTGDENLSTSITEDLKQLVKQQ</sequence>
<proteinExistence type="predicted"/>
<evidence type="ECO:0000259" key="1">
    <source>
        <dbReference type="Pfam" id="PF07238"/>
    </source>
</evidence>
<dbReference type="Proteomes" id="UP001628668">
    <property type="component" value="Unassembled WGS sequence"/>
</dbReference>
<protein>
    <submittedName>
        <fullName evidence="2">PilZ domain-containing protein</fullName>
    </submittedName>
</protein>
<dbReference type="EMBL" id="JBJOSA010000003">
    <property type="protein sequence ID" value="MFL8936270.1"/>
    <property type="molecule type" value="Genomic_DNA"/>
</dbReference>
<dbReference type="RefSeq" id="WP_411159200.1">
    <property type="nucleotide sequence ID" value="NZ_JBJOSA010000003.1"/>
</dbReference>
<name>A0ABW8VN90_9BACI</name>
<accession>A0ABW8VN90</accession>
<dbReference type="Pfam" id="PF07238">
    <property type="entry name" value="PilZ"/>
    <property type="match status" value="1"/>
</dbReference>
<evidence type="ECO:0000313" key="2">
    <source>
        <dbReference type="EMBL" id="MFL8936270.1"/>
    </source>
</evidence>
<dbReference type="InterPro" id="IPR009875">
    <property type="entry name" value="PilZ_domain"/>
</dbReference>
<reference evidence="2 3" key="1">
    <citation type="submission" date="2024-12" db="EMBL/GenBank/DDBJ databases">
        <authorList>
            <person name="Li X."/>
            <person name="Zhang D."/>
        </authorList>
    </citation>
    <scope>NUCLEOTIDE SEQUENCE [LARGE SCALE GENOMIC DNA]</scope>
    <source>
        <strain evidence="2 3">JCM19602</strain>
    </source>
</reference>
<organism evidence="2 3">
    <name type="scientific">Rossellomorea oryzaecorticis</name>
    <dbReference type="NCBI Taxonomy" id="1396505"/>
    <lineage>
        <taxon>Bacteria</taxon>
        <taxon>Bacillati</taxon>
        <taxon>Bacillota</taxon>
        <taxon>Bacilli</taxon>
        <taxon>Bacillales</taxon>
        <taxon>Bacillaceae</taxon>
        <taxon>Rossellomorea</taxon>
    </lineage>
</organism>
<comment type="caution">
    <text evidence="2">The sequence shown here is derived from an EMBL/GenBank/DDBJ whole genome shotgun (WGS) entry which is preliminary data.</text>
</comment>
<gene>
    <name evidence="2" type="ORF">ACKA06_05655</name>
</gene>
<evidence type="ECO:0000313" key="3">
    <source>
        <dbReference type="Proteomes" id="UP001628668"/>
    </source>
</evidence>
<dbReference type="Gene3D" id="2.40.10.220">
    <property type="entry name" value="predicted glycosyltransferase like domains"/>
    <property type="match status" value="1"/>
</dbReference>
<feature type="domain" description="PilZ" evidence="1">
    <location>
        <begin position="29"/>
        <end position="102"/>
    </location>
</feature>